<name>A0A0U9HIC1_9BACI</name>
<dbReference type="AlphaFoldDB" id="A0A0U9HIC1"/>
<sequence length="64" mass="7599">MIMYEHKFIKVDLSSFKLEPKEDYHAIIHEHEKEGWELVQIFAPGTKGYGTASFFEIILKRKKD</sequence>
<protein>
    <submittedName>
        <fullName evidence="1">ABC transporter permease protein</fullName>
    </submittedName>
</protein>
<accession>A0A0U9HIC1</accession>
<dbReference type="Pfam" id="PF13783">
    <property type="entry name" value="DUF4177"/>
    <property type="match status" value="1"/>
</dbReference>
<dbReference type="EMBL" id="BBXV01000088">
    <property type="protein sequence ID" value="GAQ19960.1"/>
    <property type="molecule type" value="Genomic_DNA"/>
</dbReference>
<reference evidence="1 2" key="2">
    <citation type="journal article" date="2016" name="Genome Announc.">
        <title>Draft Genome Sequence of Oceanobacillus picturae Heshi-B3, Isolated from Fermented Rice Bran in a Traditional Japanese Seafood Dish.</title>
        <authorList>
            <person name="Akuzawa S."/>
            <person name="Nagaoka J."/>
            <person name="Kanekatsu M."/>
            <person name="Kanesaki Y."/>
            <person name="Suzuki T."/>
        </authorList>
    </citation>
    <scope>NUCLEOTIDE SEQUENCE [LARGE SCALE GENOMIC DNA]</scope>
    <source>
        <strain evidence="1 2">Heshi-B3</strain>
    </source>
</reference>
<evidence type="ECO:0000313" key="1">
    <source>
        <dbReference type="EMBL" id="GAQ19960.1"/>
    </source>
</evidence>
<dbReference type="InterPro" id="IPR025234">
    <property type="entry name" value="YjzH-like"/>
</dbReference>
<reference evidence="2" key="1">
    <citation type="submission" date="2015-07" db="EMBL/GenBank/DDBJ databases">
        <title>Draft Genome Sequence of Oceanobacillus picturae Heshi-B3 that Was Isolated from Fermented Rice Bran with Aging Salted Mackerel, Which Was Named Heshiko as Traditional Fermented Seafood in Japan.</title>
        <authorList>
            <person name="Akuzawa S."/>
            <person name="Nakagawa J."/>
            <person name="Kanekatsu T."/>
            <person name="Kanesaki Y."/>
            <person name="Suzuki T."/>
        </authorList>
    </citation>
    <scope>NUCLEOTIDE SEQUENCE [LARGE SCALE GENOMIC DNA]</scope>
    <source>
        <strain evidence="2">Heshi-B3</strain>
    </source>
</reference>
<organism evidence="1 2">
    <name type="scientific">Oceanobacillus picturae</name>
    <dbReference type="NCBI Taxonomy" id="171693"/>
    <lineage>
        <taxon>Bacteria</taxon>
        <taxon>Bacillati</taxon>
        <taxon>Bacillota</taxon>
        <taxon>Bacilli</taxon>
        <taxon>Bacillales</taxon>
        <taxon>Bacillaceae</taxon>
        <taxon>Oceanobacillus</taxon>
    </lineage>
</organism>
<evidence type="ECO:0000313" key="2">
    <source>
        <dbReference type="Proteomes" id="UP000052946"/>
    </source>
</evidence>
<gene>
    <name evidence="1" type="ORF">OPHB3_3946</name>
</gene>
<comment type="caution">
    <text evidence="1">The sequence shown here is derived from an EMBL/GenBank/DDBJ whole genome shotgun (WGS) entry which is preliminary data.</text>
</comment>
<proteinExistence type="predicted"/>
<dbReference type="Proteomes" id="UP000052946">
    <property type="component" value="Unassembled WGS sequence"/>
</dbReference>